<dbReference type="EMBL" id="CP016076">
    <property type="protein sequence ID" value="APU13293.1"/>
    <property type="molecule type" value="Genomic_DNA"/>
</dbReference>
<evidence type="ECO:0000313" key="2">
    <source>
        <dbReference type="Proteomes" id="UP000185511"/>
    </source>
</evidence>
<name>A0AAC9L8D6_9PSEU</name>
<reference evidence="2" key="1">
    <citation type="submission" date="2016-06" db="EMBL/GenBank/DDBJ databases">
        <title>Complete genome sequence of Actinoalloteichus fjordicus DSM 46855 (=ADI127-17), type strain of the new species Actinoalloteichus fjordicus.</title>
        <authorList>
            <person name="Ruckert C."/>
            <person name="Nouioui I."/>
            <person name="Willmese J."/>
            <person name="van Wezel G."/>
            <person name="Klenk H.-P."/>
            <person name="Kalinowski J."/>
            <person name="Zotchev S.B."/>
        </authorList>
    </citation>
    <scope>NUCLEOTIDE SEQUENCE [LARGE SCALE GENOMIC DNA]</scope>
    <source>
        <strain evidence="2">ADI127-7</strain>
    </source>
</reference>
<dbReference type="AlphaFoldDB" id="A0AAC9L8D6"/>
<keyword evidence="2" id="KW-1185">Reference proteome</keyword>
<evidence type="ECO:0000313" key="1">
    <source>
        <dbReference type="EMBL" id="APU13293.1"/>
    </source>
</evidence>
<dbReference type="RefSeq" id="WP_075739432.1">
    <property type="nucleotide sequence ID" value="NZ_CP016076.1"/>
</dbReference>
<protein>
    <submittedName>
        <fullName evidence="1">Uncharacterized protein</fullName>
    </submittedName>
</protein>
<organism evidence="1 2">
    <name type="scientific">Actinoalloteichus fjordicus</name>
    <dbReference type="NCBI Taxonomy" id="1612552"/>
    <lineage>
        <taxon>Bacteria</taxon>
        <taxon>Bacillati</taxon>
        <taxon>Actinomycetota</taxon>
        <taxon>Actinomycetes</taxon>
        <taxon>Pseudonocardiales</taxon>
        <taxon>Pseudonocardiaceae</taxon>
        <taxon>Actinoalloteichus</taxon>
    </lineage>
</organism>
<proteinExistence type="predicted"/>
<sequence length="134" mass="14596">MEDDTPRRRRYRRDSLALAELGAGLVGTTLPRIEVRLPRASADRAVAAWRALDEREGPLGGEDREQRRQRQRAGTLALIGLAVEERGRRVGDQVIVLLDAVLVVLAMEAADDEPERMVVTDPAVGAPGGHAVRG</sequence>
<dbReference type="Proteomes" id="UP000185511">
    <property type="component" value="Chromosome"/>
</dbReference>
<dbReference type="KEGG" id="acad:UA74_06095"/>
<gene>
    <name evidence="1" type="ORF">UA74_06095</name>
</gene>
<accession>A0AAC9L8D6</accession>